<sequence>MPVVKIMILTPTGLQDADKTVAEMARDHKDSNTLVTVASLASSAGDVIRLPTALECPSAMCLLHVDLVKACYQARRERYDAFIVDCMDDLALDELRSISGDMVVIGPTQSAVQTALRLGNRYSIIIDDPIFKEVMEKQPLRRLGPDQLPVSYRSIDMSYHGDQKELETQLFAQSKLAVESDGAEVVILGCTLARGWYQSLQQRLDVPVIDGSIKLAEMSAHMKIRFGWRGVTKSPTDEELKRANTMQEPYVFSGRIDVE</sequence>
<dbReference type="RefSeq" id="XP_040647900.1">
    <property type="nucleotide sequence ID" value="XM_040790947.1"/>
</dbReference>
<dbReference type="SUPFAM" id="SSF53681">
    <property type="entry name" value="Aspartate/glutamate racemase"/>
    <property type="match status" value="1"/>
</dbReference>
<dbReference type="OrthoDB" id="412018at2759"/>
<accession>A0A135LKA2</accession>
<dbReference type="InterPro" id="IPR001920">
    <property type="entry name" value="Asp/Glu_race"/>
</dbReference>
<evidence type="ECO:0000313" key="2">
    <source>
        <dbReference type="EMBL" id="KXG49364.1"/>
    </source>
</evidence>
<name>A0A135LKA2_PENPA</name>
<dbReference type="AlphaFoldDB" id="A0A135LKA2"/>
<dbReference type="Pfam" id="PF01177">
    <property type="entry name" value="Asp_Glu_race"/>
    <property type="match status" value="1"/>
</dbReference>
<evidence type="ECO:0000313" key="3">
    <source>
        <dbReference type="Proteomes" id="UP000070168"/>
    </source>
</evidence>
<dbReference type="InterPro" id="IPR053714">
    <property type="entry name" value="Iso_Racemase_Enz_sf"/>
</dbReference>
<comment type="caution">
    <text evidence="2">The sequence shown here is derived from an EMBL/GenBank/DDBJ whole genome shotgun (WGS) entry which is preliminary data.</text>
</comment>
<dbReference type="InterPro" id="IPR015942">
    <property type="entry name" value="Asp/Glu/hydantoin_racemase"/>
</dbReference>
<proteinExistence type="inferred from homology"/>
<dbReference type="Proteomes" id="UP000070168">
    <property type="component" value="Unassembled WGS sequence"/>
</dbReference>
<comment type="similarity">
    <text evidence="1">Belongs to the HyuE racemase family.</text>
</comment>
<dbReference type="OMA" id="QARRENY"/>
<dbReference type="GO" id="GO:0047661">
    <property type="term" value="F:amino-acid racemase activity"/>
    <property type="evidence" value="ECO:0007669"/>
    <property type="project" value="InterPro"/>
</dbReference>
<protein>
    <submittedName>
        <fullName evidence="2">Asp/Glu/hydantoin racemase</fullName>
    </submittedName>
</protein>
<organism evidence="2 3">
    <name type="scientific">Penicillium patulum</name>
    <name type="common">Penicillium griseofulvum</name>
    <dbReference type="NCBI Taxonomy" id="5078"/>
    <lineage>
        <taxon>Eukaryota</taxon>
        <taxon>Fungi</taxon>
        <taxon>Dikarya</taxon>
        <taxon>Ascomycota</taxon>
        <taxon>Pezizomycotina</taxon>
        <taxon>Eurotiomycetes</taxon>
        <taxon>Eurotiomycetidae</taxon>
        <taxon>Eurotiales</taxon>
        <taxon>Aspergillaceae</taxon>
        <taxon>Penicillium</taxon>
    </lineage>
</organism>
<dbReference type="EMBL" id="LHQR01000065">
    <property type="protein sequence ID" value="KXG49364.1"/>
    <property type="molecule type" value="Genomic_DNA"/>
</dbReference>
<reference evidence="2 3" key="1">
    <citation type="journal article" date="2016" name="BMC Genomics">
        <title>Genome sequencing and secondary metabolism of the postharvest pathogen Penicillium griseofulvum.</title>
        <authorList>
            <person name="Banani H."/>
            <person name="Marcet-Houben M."/>
            <person name="Ballester A.R."/>
            <person name="Abbruscato P."/>
            <person name="Gonzalez-Candelas L."/>
            <person name="Gabaldon T."/>
            <person name="Spadaro D."/>
        </authorList>
    </citation>
    <scope>NUCLEOTIDE SEQUENCE [LARGE SCALE GENOMIC DNA]</scope>
    <source>
        <strain evidence="2 3">PG3</strain>
    </source>
</reference>
<evidence type="ECO:0000256" key="1">
    <source>
        <dbReference type="ARBA" id="ARBA00038414"/>
    </source>
</evidence>
<gene>
    <name evidence="2" type="ORF">PGRI_032340</name>
</gene>
<keyword evidence="3" id="KW-1185">Reference proteome</keyword>
<dbReference type="Gene3D" id="3.40.50.12500">
    <property type="match status" value="1"/>
</dbReference>
<dbReference type="GeneID" id="63706247"/>